<comment type="caution">
    <text evidence="2">The sequence shown here is derived from an EMBL/GenBank/DDBJ whole genome shotgun (WGS) entry which is preliminary data.</text>
</comment>
<keyword evidence="1" id="KW-0732">Signal</keyword>
<gene>
    <name evidence="2" type="ORF">OS133_01365</name>
    <name evidence="3" type="ORF">OS134_12585</name>
</gene>
<accession>A0AAW8NHK1</accession>
<proteinExistence type="predicted"/>
<dbReference type="Proteomes" id="UP001259340">
    <property type="component" value="Unassembled WGS sequence"/>
</dbReference>
<sequence>MFNSTVSKTLKASLLTAVMFGVSATANADNSLITDVANNIEQNISSQMQEMINSAQTELSLSIQSQMSEMMFDMGQERELANKQQIAEKSEQALVTTAITKD</sequence>
<evidence type="ECO:0000313" key="4">
    <source>
        <dbReference type="Proteomes" id="UP001259340"/>
    </source>
</evidence>
<feature type="signal peptide" evidence="1">
    <location>
        <begin position="1"/>
        <end position="28"/>
    </location>
</feature>
<dbReference type="Proteomes" id="UP001271263">
    <property type="component" value="Unassembled WGS sequence"/>
</dbReference>
<organism evidence="2 4">
    <name type="scientific">Shewanella fidelis</name>
    <dbReference type="NCBI Taxonomy" id="173509"/>
    <lineage>
        <taxon>Bacteria</taxon>
        <taxon>Pseudomonadati</taxon>
        <taxon>Pseudomonadota</taxon>
        <taxon>Gammaproteobacteria</taxon>
        <taxon>Alteromonadales</taxon>
        <taxon>Shewanellaceae</taxon>
        <taxon>Shewanella</taxon>
    </lineage>
</organism>
<evidence type="ECO:0000256" key="1">
    <source>
        <dbReference type="SAM" id="SignalP"/>
    </source>
</evidence>
<dbReference type="EMBL" id="JAPMLD010000005">
    <property type="protein sequence ID" value="MDW4824895.1"/>
    <property type="molecule type" value="Genomic_DNA"/>
</dbReference>
<dbReference type="RefSeq" id="WP_028766421.1">
    <property type="nucleotide sequence ID" value="NZ_JAPMLA010000006.1"/>
</dbReference>
<keyword evidence="5" id="KW-1185">Reference proteome</keyword>
<name>A0AAW8NHK1_9GAMM</name>
<feature type="chain" id="PRO_5043566803" evidence="1">
    <location>
        <begin position="29"/>
        <end position="102"/>
    </location>
</feature>
<reference evidence="2" key="2">
    <citation type="submission" date="2022-11" db="EMBL/GenBank/DDBJ databases">
        <title>Prophages regulate Shewanella fidelis motility and biofilm formation: implications for gut colonization dynamics in Ciona robusta.</title>
        <authorList>
            <person name="Natarajan O."/>
            <person name="Gibboney S.L."/>
            <person name="Young M.N."/>
            <person name="Lim S.J."/>
            <person name="Pluta N."/>
            <person name="Atkinson C.G.F."/>
            <person name="Leigh B.A."/>
            <person name="Liberti A."/>
            <person name="Kees E."/>
            <person name="Breitbart M."/>
            <person name="Gralnick J."/>
            <person name="Dishaw L.J."/>
        </authorList>
    </citation>
    <scope>NUCLEOTIDE SEQUENCE</scope>
    <source>
        <strain evidence="2">3313</strain>
    </source>
</reference>
<reference evidence="3 5" key="1">
    <citation type="journal article" date="2022" name="bioRxiv">
        <title>Prophages regulate Shewanella fidelis 3313 motility and biofilm formation: implications for gut colonization dynamics in Ciona robusta.</title>
        <authorList>
            <person name="Natarajan O."/>
            <person name="Gibboney S.L."/>
            <person name="Young M.N."/>
            <person name="Lim S.J."/>
            <person name="Pluta N."/>
            <person name="Atkinson C.G."/>
            <person name="Leigh B.A."/>
            <person name="Liberti A."/>
            <person name="Kees E.D."/>
            <person name="Breitbart M."/>
            <person name="Gralnick J.A."/>
            <person name="Dishaw L.J."/>
        </authorList>
    </citation>
    <scope>NUCLEOTIDE SEQUENCE [LARGE SCALE GENOMIC DNA]</scope>
    <source>
        <strain evidence="3 5">JG4066</strain>
    </source>
</reference>
<evidence type="ECO:0000313" key="5">
    <source>
        <dbReference type="Proteomes" id="UP001271263"/>
    </source>
</evidence>
<dbReference type="AlphaFoldDB" id="A0AAW8NHK1"/>
<protein>
    <submittedName>
        <fullName evidence="2">Uncharacterized protein</fullName>
    </submittedName>
</protein>
<dbReference type="EMBL" id="JAPMLE010000001">
    <property type="protein sequence ID" value="MDR8522352.1"/>
    <property type="molecule type" value="Genomic_DNA"/>
</dbReference>
<evidence type="ECO:0000313" key="3">
    <source>
        <dbReference type="EMBL" id="MDW4824895.1"/>
    </source>
</evidence>
<evidence type="ECO:0000313" key="2">
    <source>
        <dbReference type="EMBL" id="MDR8522352.1"/>
    </source>
</evidence>